<evidence type="ECO:0000256" key="2">
    <source>
        <dbReference type="ARBA" id="ARBA00023043"/>
    </source>
</evidence>
<evidence type="ECO:0000256" key="3">
    <source>
        <dbReference type="PROSITE-ProRule" id="PRU00023"/>
    </source>
</evidence>
<evidence type="ECO:0000256" key="4">
    <source>
        <dbReference type="SAM" id="MobiDB-lite"/>
    </source>
</evidence>
<sequence>MPPQSPASSSGSSRTMSPDRSSLTVDFEIPPHPTIGVPGSPFGIHPNSFHDLEHNYSRYGDKCSLVEIIQCWTSGCWGSEIDDSNIALVFHEALQRGDEYAVRMLLRHARVDPSARGPCDPNLTPLLTASQFGHLELVRLFWYLVGPDMLGSSLVVAARNGRSELVGFLLDMWGGWTAEEKTLALQDAAWAHWDNSVEVLLSRLSYQHEGLQPALEKAVVRRMILPEDETDHLRRIQLGNLTMNEVAADARRRQFSIIRQLVDAGADPNGSVRGNLLCLAMSRPDHTASVEGLLEMGADPNIRGFRDDTPLHYLLRKTALIATVLSWLPYETMADRAMVLRLLLEHGASPSARNEVGETPLHLVAKTGTLEELKMCLSHCRVLHPTSSLLNAQGESLLHYAASSGNEEIVEFLLAEEDDDRVDVNLSNRNGWTPLLCALSQCTYKSEQVVQRLAMALLARGADARVVTDEGWSPLHALASWRTRIRGASCTYPGYDPEAWKLLVSLALELIEKGASLEAEPRFLRDLAMTTDRLYGVWGFRMWQLAEKSRARGDDDTEETGGAKIDGICTTLAQDTTPLAWAIRTNAMDLVQVFLDCLGKIDSGE</sequence>
<dbReference type="PANTHER" id="PTHR24198">
    <property type="entry name" value="ANKYRIN REPEAT AND PROTEIN KINASE DOMAIN-CONTAINING PROTEIN"/>
    <property type="match status" value="1"/>
</dbReference>
<feature type="compositionally biased region" description="Low complexity" evidence="4">
    <location>
        <begin position="1"/>
        <end position="22"/>
    </location>
</feature>
<dbReference type="InterPro" id="IPR002110">
    <property type="entry name" value="Ankyrin_rpt"/>
</dbReference>
<keyword evidence="1" id="KW-0677">Repeat</keyword>
<dbReference type="Pfam" id="PF12796">
    <property type="entry name" value="Ank_2"/>
    <property type="match status" value="1"/>
</dbReference>
<feature type="repeat" description="ANK" evidence="3">
    <location>
        <begin position="393"/>
        <end position="414"/>
    </location>
</feature>
<keyword evidence="2 3" id="KW-0040">ANK repeat</keyword>
<keyword evidence="6" id="KW-1185">Reference proteome</keyword>
<dbReference type="InterPro" id="IPR036770">
    <property type="entry name" value="Ankyrin_rpt-contain_sf"/>
</dbReference>
<proteinExistence type="predicted"/>
<dbReference type="Gene3D" id="1.25.40.20">
    <property type="entry name" value="Ankyrin repeat-containing domain"/>
    <property type="match status" value="3"/>
</dbReference>
<evidence type="ECO:0000256" key="1">
    <source>
        <dbReference type="ARBA" id="ARBA00022737"/>
    </source>
</evidence>
<protein>
    <submittedName>
        <fullName evidence="5">Ankyrin repeat protein</fullName>
    </submittedName>
</protein>
<comment type="caution">
    <text evidence="5">The sequence shown here is derived from an EMBL/GenBank/DDBJ whole genome shotgun (WGS) entry which is preliminary data.</text>
</comment>
<gene>
    <name evidence="5" type="ORF">PGQ11_013653</name>
</gene>
<feature type="region of interest" description="Disordered" evidence="4">
    <location>
        <begin position="1"/>
        <end position="24"/>
    </location>
</feature>
<accession>A0ABR2HQ53</accession>
<name>A0ABR2HQ53_9PEZI</name>
<dbReference type="EMBL" id="JAPCWZ010000009">
    <property type="protein sequence ID" value="KAK8851174.1"/>
    <property type="molecule type" value="Genomic_DNA"/>
</dbReference>
<reference evidence="5 6" key="1">
    <citation type="journal article" date="2024" name="IMA Fungus">
        <title>Apiospora arundinis, a panoply of carbohydrate-active enzymes and secondary metabolites.</title>
        <authorList>
            <person name="Sorensen T."/>
            <person name="Petersen C."/>
            <person name="Muurmann A.T."/>
            <person name="Christiansen J.V."/>
            <person name="Brundto M.L."/>
            <person name="Overgaard C.K."/>
            <person name="Boysen A.T."/>
            <person name="Wollenberg R.D."/>
            <person name="Larsen T.O."/>
            <person name="Sorensen J.L."/>
            <person name="Nielsen K.L."/>
            <person name="Sondergaard T.E."/>
        </authorList>
    </citation>
    <scope>NUCLEOTIDE SEQUENCE [LARGE SCALE GENOMIC DNA]</scope>
    <source>
        <strain evidence="5 6">AAU 773</strain>
    </source>
</reference>
<dbReference type="PROSITE" id="PS50297">
    <property type="entry name" value="ANK_REP_REGION"/>
    <property type="match status" value="1"/>
</dbReference>
<dbReference type="SUPFAM" id="SSF48403">
    <property type="entry name" value="Ankyrin repeat"/>
    <property type="match status" value="1"/>
</dbReference>
<dbReference type="SMART" id="SM00248">
    <property type="entry name" value="ANK"/>
    <property type="match status" value="9"/>
</dbReference>
<evidence type="ECO:0000313" key="5">
    <source>
        <dbReference type="EMBL" id="KAK8851174.1"/>
    </source>
</evidence>
<dbReference type="PROSITE" id="PS50088">
    <property type="entry name" value="ANK_REPEAT"/>
    <property type="match status" value="1"/>
</dbReference>
<dbReference type="Proteomes" id="UP001390339">
    <property type="component" value="Unassembled WGS sequence"/>
</dbReference>
<organism evidence="5 6">
    <name type="scientific">Apiospora arundinis</name>
    <dbReference type="NCBI Taxonomy" id="335852"/>
    <lineage>
        <taxon>Eukaryota</taxon>
        <taxon>Fungi</taxon>
        <taxon>Dikarya</taxon>
        <taxon>Ascomycota</taxon>
        <taxon>Pezizomycotina</taxon>
        <taxon>Sordariomycetes</taxon>
        <taxon>Xylariomycetidae</taxon>
        <taxon>Amphisphaeriales</taxon>
        <taxon>Apiosporaceae</taxon>
        <taxon>Apiospora</taxon>
    </lineage>
</organism>
<dbReference type="PANTHER" id="PTHR24198:SF165">
    <property type="entry name" value="ANKYRIN REPEAT-CONTAINING PROTEIN-RELATED"/>
    <property type="match status" value="1"/>
</dbReference>
<evidence type="ECO:0000313" key="6">
    <source>
        <dbReference type="Proteomes" id="UP001390339"/>
    </source>
</evidence>